<feature type="domain" description="PH" evidence="1">
    <location>
        <begin position="133"/>
        <end position="227"/>
    </location>
</feature>
<dbReference type="OMA" id="WNHININ"/>
<dbReference type="Proteomes" id="UP000688137">
    <property type="component" value="Unassembled WGS sequence"/>
</dbReference>
<evidence type="ECO:0000259" key="1">
    <source>
        <dbReference type="PROSITE" id="PS50003"/>
    </source>
</evidence>
<dbReference type="SMART" id="SM00233">
    <property type="entry name" value="PH"/>
    <property type="match status" value="1"/>
</dbReference>
<dbReference type="Pfam" id="PF00169">
    <property type="entry name" value="PH"/>
    <property type="match status" value="1"/>
</dbReference>
<name>A0A8S1K9R4_PARPR</name>
<evidence type="ECO:0000313" key="3">
    <source>
        <dbReference type="Proteomes" id="UP000688137"/>
    </source>
</evidence>
<gene>
    <name evidence="2" type="ORF">PPRIM_AZ9-3.1.T0180108</name>
</gene>
<dbReference type="PROSITE" id="PS50003">
    <property type="entry name" value="PH_DOMAIN"/>
    <property type="match status" value="1"/>
</dbReference>
<protein>
    <recommendedName>
        <fullName evidence="1">PH domain-containing protein</fullName>
    </recommendedName>
</protein>
<sequence>MNFLSIFTSSTKQQQKQQKIKIYKDEQCQNYFQNLNIEDNTQCQKILDQIDIQNQLGDDVRKVLLLFTCQKDKKCISQRIINKQEQIAKILQNAPQNLELYIIYQEIKLSKLLETQSYHQKIWNHININSKDHSFRQGTLLKKGKTGQFRERLFKLQKDTLIYEKQEKHEKNKTKQSCISLDSMQIEKQPDKNLTFLIKCDQKIYQIKAQSRTDFDGWLYSLHNQIMKWKEVKLLLDYDKKIEQCAYQKVEKLKSLPSQIKSIKFIAQNNTYITKQFLKYLENNKSQLDNKLFVFLQLTLESETLQQGSKYYKQMLEKKDSLYQEIQEMMKDDEHFSKFEKIQSTQFKQEITIYFDKQIVPDFLLQIQQSQIIQDFSIHQFKQFYKFPLFDLSGFYQDPTDIVHPNSE</sequence>
<comment type="caution">
    <text evidence="2">The sequence shown here is derived from an EMBL/GenBank/DDBJ whole genome shotgun (WGS) entry which is preliminary data.</text>
</comment>
<reference evidence="2" key="1">
    <citation type="submission" date="2021-01" db="EMBL/GenBank/DDBJ databases">
        <authorList>
            <consortium name="Genoscope - CEA"/>
            <person name="William W."/>
        </authorList>
    </citation>
    <scope>NUCLEOTIDE SEQUENCE</scope>
</reference>
<proteinExistence type="predicted"/>
<dbReference type="InterPro" id="IPR001849">
    <property type="entry name" value="PH_domain"/>
</dbReference>
<organism evidence="2 3">
    <name type="scientific">Paramecium primaurelia</name>
    <dbReference type="NCBI Taxonomy" id="5886"/>
    <lineage>
        <taxon>Eukaryota</taxon>
        <taxon>Sar</taxon>
        <taxon>Alveolata</taxon>
        <taxon>Ciliophora</taxon>
        <taxon>Intramacronucleata</taxon>
        <taxon>Oligohymenophorea</taxon>
        <taxon>Peniculida</taxon>
        <taxon>Parameciidae</taxon>
        <taxon>Paramecium</taxon>
    </lineage>
</organism>
<keyword evidence="3" id="KW-1185">Reference proteome</keyword>
<evidence type="ECO:0000313" key="2">
    <source>
        <dbReference type="EMBL" id="CAD8051461.1"/>
    </source>
</evidence>
<dbReference type="AlphaFoldDB" id="A0A8S1K9R4"/>
<dbReference type="EMBL" id="CAJJDM010000014">
    <property type="protein sequence ID" value="CAD8051461.1"/>
    <property type="molecule type" value="Genomic_DNA"/>
</dbReference>
<accession>A0A8S1K9R4</accession>